<reference evidence="1" key="2">
    <citation type="submission" date="2022-01" db="EMBL/GenBank/DDBJ databases">
        <authorList>
            <person name="Yamashiro T."/>
            <person name="Shiraishi A."/>
            <person name="Satake H."/>
            <person name="Nakayama K."/>
        </authorList>
    </citation>
    <scope>NUCLEOTIDE SEQUENCE</scope>
</reference>
<proteinExistence type="predicted"/>
<accession>A0ABQ5J2E9</accession>
<comment type="caution">
    <text evidence="1">The sequence shown here is derived from an EMBL/GenBank/DDBJ whole genome shotgun (WGS) entry which is preliminary data.</text>
</comment>
<evidence type="ECO:0000313" key="1">
    <source>
        <dbReference type="EMBL" id="GJU06291.1"/>
    </source>
</evidence>
<protein>
    <submittedName>
        <fullName evidence="1">Uncharacterized protein</fullName>
    </submittedName>
</protein>
<dbReference type="EMBL" id="BQNB010021428">
    <property type="protein sequence ID" value="GJU06291.1"/>
    <property type="molecule type" value="Genomic_DNA"/>
</dbReference>
<gene>
    <name evidence="1" type="ORF">Tco_1122721</name>
</gene>
<sequence length="257" mass="28695">MNRFMRLGIVFIDSNLGPCPHHGFSDLHQLDNSINALKLMIRIHWNSAAGSANTELRLELLPSIALSKEVPSSASAPSPVKAVEPKLYEFRSLALRNFDLVFNAHYSPRTYEHLIGNKEKLTEKWPRTSNEPWMGDECLALASGNSSPYYDPLLILRLPTLSPFGDVILLAYRRKPTLSLERAQICEAKTIEPSLIEPPRLNSRNCASPSPELCFFGVGLGHNKLPSLLLKELDVEGKSRSRKGAKVPQASSRWKLV</sequence>
<organism evidence="1 2">
    <name type="scientific">Tanacetum coccineum</name>
    <dbReference type="NCBI Taxonomy" id="301880"/>
    <lineage>
        <taxon>Eukaryota</taxon>
        <taxon>Viridiplantae</taxon>
        <taxon>Streptophyta</taxon>
        <taxon>Embryophyta</taxon>
        <taxon>Tracheophyta</taxon>
        <taxon>Spermatophyta</taxon>
        <taxon>Magnoliopsida</taxon>
        <taxon>eudicotyledons</taxon>
        <taxon>Gunneridae</taxon>
        <taxon>Pentapetalae</taxon>
        <taxon>asterids</taxon>
        <taxon>campanulids</taxon>
        <taxon>Asterales</taxon>
        <taxon>Asteraceae</taxon>
        <taxon>Asteroideae</taxon>
        <taxon>Anthemideae</taxon>
        <taxon>Anthemidinae</taxon>
        <taxon>Tanacetum</taxon>
    </lineage>
</organism>
<keyword evidence="2" id="KW-1185">Reference proteome</keyword>
<reference evidence="1" key="1">
    <citation type="journal article" date="2022" name="Int. J. Mol. Sci.">
        <title>Draft Genome of Tanacetum Coccineum: Genomic Comparison of Closely Related Tanacetum-Family Plants.</title>
        <authorList>
            <person name="Yamashiro T."/>
            <person name="Shiraishi A."/>
            <person name="Nakayama K."/>
            <person name="Satake H."/>
        </authorList>
    </citation>
    <scope>NUCLEOTIDE SEQUENCE</scope>
</reference>
<dbReference type="Proteomes" id="UP001151760">
    <property type="component" value="Unassembled WGS sequence"/>
</dbReference>
<name>A0ABQ5J2E9_9ASTR</name>
<evidence type="ECO:0000313" key="2">
    <source>
        <dbReference type="Proteomes" id="UP001151760"/>
    </source>
</evidence>